<evidence type="ECO:0000256" key="3">
    <source>
        <dbReference type="ARBA" id="ARBA00022806"/>
    </source>
</evidence>
<evidence type="ECO:0000313" key="5">
    <source>
        <dbReference type="EMBL" id="HGI88059.1"/>
    </source>
</evidence>
<evidence type="ECO:0000256" key="4">
    <source>
        <dbReference type="ARBA" id="ARBA00022840"/>
    </source>
</evidence>
<protein>
    <recommendedName>
        <fullName evidence="6">DEAD/DEAH box helicase</fullName>
    </recommendedName>
</protein>
<evidence type="ECO:0000256" key="1">
    <source>
        <dbReference type="ARBA" id="ARBA00022741"/>
    </source>
</evidence>
<dbReference type="GO" id="GO:0016787">
    <property type="term" value="F:hydrolase activity"/>
    <property type="evidence" value="ECO:0007669"/>
    <property type="project" value="UniProtKB-KW"/>
</dbReference>
<organism evidence="5">
    <name type="scientific">Ignisphaera aggregans</name>
    <dbReference type="NCBI Taxonomy" id="334771"/>
    <lineage>
        <taxon>Archaea</taxon>
        <taxon>Thermoproteota</taxon>
        <taxon>Thermoprotei</taxon>
        <taxon>Desulfurococcales</taxon>
        <taxon>Desulfurococcaceae</taxon>
        <taxon>Ignisphaera</taxon>
    </lineage>
</organism>
<dbReference type="AlphaFoldDB" id="A0A7C4BCJ3"/>
<dbReference type="InterPro" id="IPR050615">
    <property type="entry name" value="ATP-dep_DNA_Helicase"/>
</dbReference>
<dbReference type="PANTHER" id="PTHR11274">
    <property type="entry name" value="RAD25/XP-B DNA REPAIR HELICASE"/>
    <property type="match status" value="1"/>
</dbReference>
<accession>A0A7C4BCJ3</accession>
<sequence>MVFFIKVSSEENERFFKELDMLADIVAYDHVFGYWVYRLNPAKISHYGLGKAVEFLSRELKSYIPPRILHFLQKVATEPFHMFIELDEGVLIVYPQKNSMISPLISDGIIVYDIHLKSYVAKAKDLPTILRHAEGLGLRVKLGFDLNYKASFTTSFTTPLDSCLEGAYALWKEAGYRGVVVHPVPERRRLLALKAIHELGVRTAILVPSVDHLTNWYSALVSVLRVPESSVGVYGAGVKRLGEITVITYDLALHKLPKLSSYFGLVVADECEIAVTEMYREVLESLTAPYRLGLTSRQYADNNLHTLYPELIGPVVFSASLNELLEKGCLPRCRVLRVYTRLSSEEYEEWKKLMKIYAEFCKSALPRVREPRRRLAMVLELASKDSGAREAIRARLRAREIVLAFEKKIRVVAKLLNMFSDDPIVVFSRYEDFVRELSRKLIVPAILPEIPDDERRAYMNMFNRGAIRILATSTLLDEYVEAPQPSIAIVVGGVSSDKEYVDRVARTIMPRRREALLIEVLTARPSVLKNSFTDLEKSLGVLREV</sequence>
<proteinExistence type="predicted"/>
<dbReference type="SUPFAM" id="SSF52540">
    <property type="entry name" value="P-loop containing nucleoside triphosphate hydrolases"/>
    <property type="match status" value="1"/>
</dbReference>
<keyword evidence="3" id="KW-0347">Helicase</keyword>
<dbReference type="GO" id="GO:0005524">
    <property type="term" value="F:ATP binding"/>
    <property type="evidence" value="ECO:0007669"/>
    <property type="project" value="UniProtKB-KW"/>
</dbReference>
<keyword evidence="4" id="KW-0067">ATP-binding</keyword>
<dbReference type="Gene3D" id="6.10.140.1180">
    <property type="match status" value="1"/>
</dbReference>
<dbReference type="PANTHER" id="PTHR11274:SF0">
    <property type="entry name" value="GENERAL TRANSCRIPTION AND DNA REPAIR FACTOR IIH HELICASE SUBUNIT XPB"/>
    <property type="match status" value="1"/>
</dbReference>
<reference evidence="5" key="1">
    <citation type="journal article" date="2020" name="mSystems">
        <title>Genome- and Community-Level Interaction Insights into Carbon Utilization and Element Cycling Functions of Hydrothermarchaeota in Hydrothermal Sediment.</title>
        <authorList>
            <person name="Zhou Z."/>
            <person name="Liu Y."/>
            <person name="Xu W."/>
            <person name="Pan J."/>
            <person name="Luo Z.H."/>
            <person name="Li M."/>
        </authorList>
    </citation>
    <scope>NUCLEOTIDE SEQUENCE [LARGE SCALE GENOMIC DNA]</scope>
    <source>
        <strain evidence="5">SpSt-732</strain>
    </source>
</reference>
<name>A0A7C4BCJ3_9CREN</name>
<gene>
    <name evidence="5" type="ORF">ENV14_06715</name>
</gene>
<evidence type="ECO:0000256" key="2">
    <source>
        <dbReference type="ARBA" id="ARBA00022801"/>
    </source>
</evidence>
<dbReference type="GO" id="GO:0004386">
    <property type="term" value="F:helicase activity"/>
    <property type="evidence" value="ECO:0007669"/>
    <property type="project" value="UniProtKB-KW"/>
</dbReference>
<comment type="caution">
    <text evidence="5">The sequence shown here is derived from an EMBL/GenBank/DDBJ whole genome shotgun (WGS) entry which is preliminary data.</text>
</comment>
<keyword evidence="1" id="KW-0547">Nucleotide-binding</keyword>
<dbReference type="EMBL" id="DTFF01000057">
    <property type="protein sequence ID" value="HGI88059.1"/>
    <property type="molecule type" value="Genomic_DNA"/>
</dbReference>
<dbReference type="Gene3D" id="3.40.50.300">
    <property type="entry name" value="P-loop containing nucleotide triphosphate hydrolases"/>
    <property type="match status" value="2"/>
</dbReference>
<keyword evidence="2" id="KW-0378">Hydrolase</keyword>
<dbReference type="InterPro" id="IPR027417">
    <property type="entry name" value="P-loop_NTPase"/>
</dbReference>
<evidence type="ECO:0008006" key="6">
    <source>
        <dbReference type="Google" id="ProtNLM"/>
    </source>
</evidence>